<accession>A0A2D4NES5</accession>
<proteinExistence type="predicted"/>
<reference evidence="1" key="1">
    <citation type="submission" date="2017-07" db="EMBL/GenBank/DDBJ databases">
        <authorList>
            <person name="Mikheyev A."/>
            <person name="Grau M."/>
        </authorList>
    </citation>
    <scope>NUCLEOTIDE SEQUENCE</scope>
    <source>
        <tissue evidence="1">Venom_gland</tissue>
    </source>
</reference>
<protein>
    <submittedName>
        <fullName evidence="1">Uncharacterized protein</fullName>
    </submittedName>
</protein>
<reference evidence="1" key="2">
    <citation type="submission" date="2017-11" db="EMBL/GenBank/DDBJ databases">
        <title>Coralsnake Venomics: Analyses of Venom Gland Transcriptomes and Proteomes of Six Brazilian Taxa.</title>
        <authorList>
            <person name="Aird S.D."/>
            <person name="Jorge da Silva N."/>
            <person name="Qiu L."/>
            <person name="Villar-Briones A."/>
            <person name="Aparecida-Saddi V."/>
            <person name="Campos-Telles M.P."/>
            <person name="Grau M."/>
            <person name="Mikheyev A.S."/>
        </authorList>
    </citation>
    <scope>NUCLEOTIDE SEQUENCE</scope>
    <source>
        <tissue evidence="1">Venom_gland</tissue>
    </source>
</reference>
<dbReference type="EMBL" id="IACM01177103">
    <property type="protein sequence ID" value="LAB44182.1"/>
    <property type="molecule type" value="Transcribed_RNA"/>
</dbReference>
<dbReference type="AlphaFoldDB" id="A0A2D4NES5"/>
<organism evidence="1">
    <name type="scientific">Micrurus spixii</name>
    <name type="common">Amazon coral snake</name>
    <dbReference type="NCBI Taxonomy" id="129469"/>
    <lineage>
        <taxon>Eukaryota</taxon>
        <taxon>Metazoa</taxon>
        <taxon>Chordata</taxon>
        <taxon>Craniata</taxon>
        <taxon>Vertebrata</taxon>
        <taxon>Euteleostomi</taxon>
        <taxon>Lepidosauria</taxon>
        <taxon>Squamata</taxon>
        <taxon>Bifurcata</taxon>
        <taxon>Unidentata</taxon>
        <taxon>Episquamata</taxon>
        <taxon>Toxicofera</taxon>
        <taxon>Serpentes</taxon>
        <taxon>Colubroidea</taxon>
        <taxon>Elapidae</taxon>
        <taxon>Elapinae</taxon>
        <taxon>Micrurus</taxon>
    </lineage>
</organism>
<name>A0A2D4NES5_9SAUR</name>
<dbReference type="EMBL" id="IACM01177104">
    <property type="protein sequence ID" value="LAB44184.1"/>
    <property type="molecule type" value="Transcribed_RNA"/>
</dbReference>
<evidence type="ECO:0000313" key="1">
    <source>
        <dbReference type="EMBL" id="LAB44184.1"/>
    </source>
</evidence>
<sequence length="126" mass="14731">MKTLMDAKCPQCLHSVYISFVPPSMFVKNDARRSHFSYLILEKICVFMGFEVHIQLLVSTENQSFASAIRIHQTCSIRSRRFWTFLTQQYRILDGNDFLKPRDISKVISYVKKVSNAVLYVCLWGE</sequence>